<dbReference type="OrthoDB" id="6043530at2"/>
<dbReference type="Gene3D" id="2.180.10.10">
    <property type="entry name" value="RHS repeat-associated core"/>
    <property type="match status" value="1"/>
</dbReference>
<name>A0A2T7AI83_9ENTR</name>
<organism evidence="1 2">
    <name type="scientific">Cronobacter muytjensii</name>
    <dbReference type="NCBI Taxonomy" id="413501"/>
    <lineage>
        <taxon>Bacteria</taxon>
        <taxon>Pseudomonadati</taxon>
        <taxon>Pseudomonadota</taxon>
        <taxon>Gammaproteobacteria</taxon>
        <taxon>Enterobacterales</taxon>
        <taxon>Enterobacteriaceae</taxon>
        <taxon>Cronobacter</taxon>
    </lineage>
</organism>
<evidence type="ECO:0008006" key="3">
    <source>
        <dbReference type="Google" id="ProtNLM"/>
    </source>
</evidence>
<dbReference type="AlphaFoldDB" id="A0A2T7AI83"/>
<dbReference type="InterPro" id="IPR006530">
    <property type="entry name" value="YD"/>
</dbReference>
<comment type="caution">
    <text evidence="1">The sequence shown here is derived from an EMBL/GenBank/DDBJ whole genome shotgun (WGS) entry which is preliminary data.</text>
</comment>
<dbReference type="Proteomes" id="UP000244378">
    <property type="component" value="Unassembled WGS sequence"/>
</dbReference>
<accession>A0A2T7AI83</accession>
<evidence type="ECO:0000313" key="2">
    <source>
        <dbReference type="Proteomes" id="UP000244378"/>
    </source>
</evidence>
<evidence type="ECO:0000313" key="1">
    <source>
        <dbReference type="EMBL" id="PUX07670.1"/>
    </source>
</evidence>
<reference evidence="1 2" key="1">
    <citation type="submission" date="2016-12" db="EMBL/GenBank/DDBJ databases">
        <title>Analysis of the Molecular Diversity Among Cronobacter Species Isolated from Filth Flies Using a Pan Genomic DNA Microarray.</title>
        <authorList>
            <person name="Pava-Ripoll M."/>
            <person name="Tall B."/>
            <person name="Farber J."/>
            <person name="Fanning S."/>
            <person name="Lehner A."/>
            <person name="Stephan R."/>
            <person name="Pagotto F."/>
            <person name="Iverson C."/>
            <person name="Ziobro G."/>
            <person name="Miller A."/>
            <person name="Pearson R."/>
            <person name="Yan Q."/>
            <person name="Kim M."/>
            <person name="Jeong S."/>
            <person name="Park J."/>
            <person name="Jun S."/>
            <person name="Choi H."/>
            <person name="Chung T."/>
            <person name="Yoo Y."/>
            <person name="Park E."/>
            <person name="Hwang S."/>
            <person name="Lee B."/>
            <person name="Sathyamoorthy V."/>
            <person name="Carter L."/>
            <person name="Mammel M."/>
            <person name="Jackson S."/>
            <person name="Kothary M."/>
            <person name="Patel I."/>
            <person name="Grim C."/>
            <person name="Gopinath G."/>
            <person name="Gangiredla J."/>
            <person name="Chase H."/>
        </authorList>
    </citation>
    <scope>NUCLEOTIDE SEQUENCE [LARGE SCALE GENOMIC DNA]</scope>
    <source>
        <strain evidence="1 2">MOD1-Md1s</strain>
    </source>
</reference>
<dbReference type="NCBIfam" id="TIGR01643">
    <property type="entry name" value="YD_repeat_2x"/>
    <property type="match status" value="1"/>
</dbReference>
<gene>
    <name evidence="1" type="ORF">AUN14_20570</name>
</gene>
<feature type="non-terminal residue" evidence="1">
    <location>
        <position position="58"/>
    </location>
</feature>
<proteinExistence type="predicted"/>
<dbReference type="EMBL" id="MSAE01000061">
    <property type="protein sequence ID" value="PUX07670.1"/>
    <property type="molecule type" value="Genomic_DNA"/>
</dbReference>
<dbReference type="Pfam" id="PF05593">
    <property type="entry name" value="RHS_repeat"/>
    <property type="match status" value="1"/>
</dbReference>
<sequence>MNPNRESWRFEYDAAGRLTGQRDYAGRLTEYRHDELGQVTEVIRHPLPGSGEAPLVTA</sequence>
<dbReference type="InterPro" id="IPR031325">
    <property type="entry name" value="RHS_repeat"/>
</dbReference>
<protein>
    <recommendedName>
        <fullName evidence="3">RHS repeat protein</fullName>
    </recommendedName>
</protein>